<evidence type="ECO:0000313" key="6">
    <source>
        <dbReference type="EMBL" id="KAK3361949.1"/>
    </source>
</evidence>
<feature type="transmembrane region" description="Helical" evidence="4">
    <location>
        <begin position="117"/>
        <end position="138"/>
    </location>
</feature>
<comment type="caution">
    <text evidence="6">The sequence shown here is derived from an EMBL/GenBank/DDBJ whole genome shotgun (WGS) entry which is preliminary data.</text>
</comment>
<gene>
    <name evidence="6" type="ORF">B0T24DRAFT_670888</name>
</gene>
<dbReference type="PROSITE" id="PS50850">
    <property type="entry name" value="MFS"/>
    <property type="match status" value="1"/>
</dbReference>
<evidence type="ECO:0000256" key="1">
    <source>
        <dbReference type="ARBA" id="ARBA00004141"/>
    </source>
</evidence>
<organism evidence="6 7">
    <name type="scientific">Lasiosphaeria ovina</name>
    <dbReference type="NCBI Taxonomy" id="92902"/>
    <lineage>
        <taxon>Eukaryota</taxon>
        <taxon>Fungi</taxon>
        <taxon>Dikarya</taxon>
        <taxon>Ascomycota</taxon>
        <taxon>Pezizomycotina</taxon>
        <taxon>Sordariomycetes</taxon>
        <taxon>Sordariomycetidae</taxon>
        <taxon>Sordariales</taxon>
        <taxon>Lasiosphaeriaceae</taxon>
        <taxon>Lasiosphaeria</taxon>
    </lineage>
</organism>
<keyword evidence="4" id="KW-0812">Transmembrane</keyword>
<feature type="region of interest" description="Disordered" evidence="3">
    <location>
        <begin position="50"/>
        <end position="70"/>
    </location>
</feature>
<dbReference type="PANTHER" id="PTHR11360:SF230">
    <property type="entry name" value="MONOCARBOXYLATE TRANSPORTER, PUTATIVE (AFU_ORTHOLOGUE AFUA_2G12790)-RELATED"/>
    <property type="match status" value="1"/>
</dbReference>
<feature type="domain" description="Major facilitator superfamily (MFS) profile" evidence="5">
    <location>
        <begin position="116"/>
        <end position="514"/>
    </location>
</feature>
<dbReference type="EMBL" id="JAULSN010000010">
    <property type="protein sequence ID" value="KAK3361949.1"/>
    <property type="molecule type" value="Genomic_DNA"/>
</dbReference>
<feature type="transmembrane region" description="Helical" evidence="4">
    <location>
        <begin position="187"/>
        <end position="206"/>
    </location>
</feature>
<feature type="transmembrane region" description="Helical" evidence="4">
    <location>
        <begin position="460"/>
        <end position="483"/>
    </location>
</feature>
<evidence type="ECO:0000256" key="4">
    <source>
        <dbReference type="SAM" id="Phobius"/>
    </source>
</evidence>
<feature type="transmembrane region" description="Helical" evidence="4">
    <location>
        <begin position="226"/>
        <end position="253"/>
    </location>
</feature>
<feature type="compositionally biased region" description="Low complexity" evidence="3">
    <location>
        <begin position="53"/>
        <end position="65"/>
    </location>
</feature>
<feature type="transmembrane region" description="Helical" evidence="4">
    <location>
        <begin position="489"/>
        <end position="513"/>
    </location>
</feature>
<accession>A0AAE0JUA4</accession>
<comment type="subcellular location">
    <subcellularLocation>
        <location evidence="1">Membrane</location>
        <topology evidence="1">Multi-pass membrane protein</topology>
    </subcellularLocation>
</comment>
<feature type="transmembrane region" description="Helical" evidence="4">
    <location>
        <begin position="291"/>
        <end position="311"/>
    </location>
</feature>
<dbReference type="PANTHER" id="PTHR11360">
    <property type="entry name" value="MONOCARBOXYLATE TRANSPORTER"/>
    <property type="match status" value="1"/>
</dbReference>
<dbReference type="InterPro" id="IPR011701">
    <property type="entry name" value="MFS"/>
</dbReference>
<feature type="transmembrane region" description="Helical" evidence="4">
    <location>
        <begin position="158"/>
        <end position="180"/>
    </location>
</feature>
<dbReference type="GO" id="GO:0022857">
    <property type="term" value="F:transmembrane transporter activity"/>
    <property type="evidence" value="ECO:0007669"/>
    <property type="project" value="InterPro"/>
</dbReference>
<comment type="similarity">
    <text evidence="2">Belongs to the major facilitator superfamily. Monocarboxylate porter (TC 2.A.1.13) family.</text>
</comment>
<name>A0AAE0JUA4_9PEZI</name>
<keyword evidence="4" id="KW-0472">Membrane</keyword>
<feature type="transmembrane region" description="Helical" evidence="4">
    <location>
        <begin position="424"/>
        <end position="448"/>
    </location>
</feature>
<evidence type="ECO:0000256" key="3">
    <source>
        <dbReference type="SAM" id="MobiDB-lite"/>
    </source>
</evidence>
<feature type="compositionally biased region" description="Basic and acidic residues" evidence="3">
    <location>
        <begin position="1"/>
        <end position="14"/>
    </location>
</feature>
<dbReference type="InterPro" id="IPR036259">
    <property type="entry name" value="MFS_trans_sf"/>
</dbReference>
<evidence type="ECO:0000256" key="2">
    <source>
        <dbReference type="ARBA" id="ARBA00006727"/>
    </source>
</evidence>
<dbReference type="InterPro" id="IPR050327">
    <property type="entry name" value="Proton-linked_MCT"/>
</dbReference>
<dbReference type="Proteomes" id="UP001287356">
    <property type="component" value="Unassembled WGS sequence"/>
</dbReference>
<dbReference type="SUPFAM" id="SSF103473">
    <property type="entry name" value="MFS general substrate transporter"/>
    <property type="match status" value="1"/>
</dbReference>
<dbReference type="Pfam" id="PF07690">
    <property type="entry name" value="MFS_1"/>
    <property type="match status" value="1"/>
</dbReference>
<keyword evidence="4" id="KW-1133">Transmembrane helix</keyword>
<dbReference type="AlphaFoldDB" id="A0AAE0JUA4"/>
<evidence type="ECO:0000259" key="5">
    <source>
        <dbReference type="PROSITE" id="PS50850"/>
    </source>
</evidence>
<proteinExistence type="inferred from homology"/>
<feature type="transmembrane region" description="Helical" evidence="4">
    <location>
        <begin position="399"/>
        <end position="418"/>
    </location>
</feature>
<feature type="region of interest" description="Disordered" evidence="3">
    <location>
        <begin position="1"/>
        <end position="35"/>
    </location>
</feature>
<sequence>MSTDSDTKKEKTAHTDAGTSDGAGPGSASHILPPLRATTPFSSLYPSTADLGPSVPHSPVHASHSQLSSTVQLTAGGGEKEKGHVVVISSSLTHDDLHRLSVISASGSPPPEGGLQAWLTVLGSFCITTAVYGLSNSVGVIQPFWAKHQLAAFSVQNIAWISGANNFLCLFLGVQFGPWFDRFGPRWLLLAGSVIYIGGLLGIGFLPQDASADEGGVHAPGTLFGLLMLLWGAVMGTGAALCCTVALSVLAHWFDRRRGLAAGIVFVGSSVGGIVFPLVLRATLEPLGWAWSMRILALVVAVLLCLGNLLIRGRIKGKKGSGAVDFRCFRDWRFVWTTVGVFMNQFILIAGLGMVPTWATAQGFSSDSTYAILATMSGGSGFGRLTAGAISDRIGRFNTMILTTIFSIITTFGVWLLVETYRMWLFYLFAAMFGFGTGCVISVGPICVGQLTKPSKFGQFYGTSYSVVSFSALLCIPLSAAILDGLGTRGFVLIFGGVLLIALAAFTMARFAIQDYHWKWKEAI</sequence>
<keyword evidence="7" id="KW-1185">Reference proteome</keyword>
<dbReference type="GO" id="GO:0016020">
    <property type="term" value="C:membrane"/>
    <property type="evidence" value="ECO:0007669"/>
    <property type="project" value="UniProtKB-SubCell"/>
</dbReference>
<feature type="transmembrane region" description="Helical" evidence="4">
    <location>
        <begin position="260"/>
        <end position="279"/>
    </location>
</feature>
<dbReference type="InterPro" id="IPR020846">
    <property type="entry name" value="MFS_dom"/>
</dbReference>
<feature type="transmembrane region" description="Helical" evidence="4">
    <location>
        <begin position="332"/>
        <end position="356"/>
    </location>
</feature>
<protein>
    <submittedName>
        <fullName evidence="6">Major facilitator superfamily protein</fullName>
    </submittedName>
</protein>
<reference evidence="6" key="1">
    <citation type="journal article" date="2023" name="Mol. Phylogenet. Evol.">
        <title>Genome-scale phylogeny and comparative genomics of the fungal order Sordariales.</title>
        <authorList>
            <person name="Hensen N."/>
            <person name="Bonometti L."/>
            <person name="Westerberg I."/>
            <person name="Brannstrom I.O."/>
            <person name="Guillou S."/>
            <person name="Cros-Aarteil S."/>
            <person name="Calhoun S."/>
            <person name="Haridas S."/>
            <person name="Kuo A."/>
            <person name="Mondo S."/>
            <person name="Pangilinan J."/>
            <person name="Riley R."/>
            <person name="LaButti K."/>
            <person name="Andreopoulos B."/>
            <person name="Lipzen A."/>
            <person name="Chen C."/>
            <person name="Yan M."/>
            <person name="Daum C."/>
            <person name="Ng V."/>
            <person name="Clum A."/>
            <person name="Steindorff A."/>
            <person name="Ohm R.A."/>
            <person name="Martin F."/>
            <person name="Silar P."/>
            <person name="Natvig D.O."/>
            <person name="Lalanne C."/>
            <person name="Gautier V."/>
            <person name="Ament-Velasquez S.L."/>
            <person name="Kruys A."/>
            <person name="Hutchinson M.I."/>
            <person name="Powell A.J."/>
            <person name="Barry K."/>
            <person name="Miller A.N."/>
            <person name="Grigoriev I.V."/>
            <person name="Debuchy R."/>
            <person name="Gladieux P."/>
            <person name="Hiltunen Thoren M."/>
            <person name="Johannesson H."/>
        </authorList>
    </citation>
    <scope>NUCLEOTIDE SEQUENCE</scope>
    <source>
        <strain evidence="6">CBS 958.72</strain>
    </source>
</reference>
<dbReference type="Gene3D" id="1.20.1250.20">
    <property type="entry name" value="MFS general substrate transporter like domains"/>
    <property type="match status" value="2"/>
</dbReference>
<reference evidence="6" key="2">
    <citation type="submission" date="2023-06" db="EMBL/GenBank/DDBJ databases">
        <authorList>
            <consortium name="Lawrence Berkeley National Laboratory"/>
            <person name="Haridas S."/>
            <person name="Hensen N."/>
            <person name="Bonometti L."/>
            <person name="Westerberg I."/>
            <person name="Brannstrom I.O."/>
            <person name="Guillou S."/>
            <person name="Cros-Aarteil S."/>
            <person name="Calhoun S."/>
            <person name="Kuo A."/>
            <person name="Mondo S."/>
            <person name="Pangilinan J."/>
            <person name="Riley R."/>
            <person name="Labutti K."/>
            <person name="Andreopoulos B."/>
            <person name="Lipzen A."/>
            <person name="Chen C."/>
            <person name="Yanf M."/>
            <person name="Daum C."/>
            <person name="Ng V."/>
            <person name="Clum A."/>
            <person name="Steindorff A."/>
            <person name="Ohm R."/>
            <person name="Martin F."/>
            <person name="Silar P."/>
            <person name="Natvig D."/>
            <person name="Lalanne C."/>
            <person name="Gautier V."/>
            <person name="Ament-Velasquez S.L."/>
            <person name="Kruys A."/>
            <person name="Hutchinson M.I."/>
            <person name="Powell A.J."/>
            <person name="Barry K."/>
            <person name="Miller A.N."/>
            <person name="Grigoriev I.V."/>
            <person name="Debuchy R."/>
            <person name="Gladieux P."/>
            <person name="Thoren M.H."/>
            <person name="Johannesson H."/>
        </authorList>
    </citation>
    <scope>NUCLEOTIDE SEQUENCE</scope>
    <source>
        <strain evidence="6">CBS 958.72</strain>
    </source>
</reference>
<evidence type="ECO:0000313" key="7">
    <source>
        <dbReference type="Proteomes" id="UP001287356"/>
    </source>
</evidence>